<keyword evidence="9" id="KW-1185">Reference proteome</keyword>
<keyword evidence="4 5" id="KW-0539">Nucleus</keyword>
<keyword evidence="2 5" id="KW-0238">DNA-binding</keyword>
<keyword evidence="3 5" id="KW-0804">Transcription</keyword>
<evidence type="ECO:0000313" key="8">
    <source>
        <dbReference type="EMBL" id="KAK5079722.1"/>
    </source>
</evidence>
<comment type="similarity">
    <text evidence="5">Belongs to the MATALPHA1 family.</text>
</comment>
<proteinExistence type="inferred from homology"/>
<dbReference type="InterPro" id="IPR006856">
    <property type="entry name" value="MATalpha_HMGbox"/>
</dbReference>
<evidence type="ECO:0000256" key="3">
    <source>
        <dbReference type="ARBA" id="ARBA00023163"/>
    </source>
</evidence>
<evidence type="ECO:0000256" key="4">
    <source>
        <dbReference type="ARBA" id="ARBA00023242"/>
    </source>
</evidence>
<comment type="caution">
    <text evidence="8">The sequence shown here is derived from an EMBL/GenBank/DDBJ whole genome shotgun (WGS) entry which is preliminary data.</text>
</comment>
<reference evidence="8 9" key="1">
    <citation type="submission" date="2023-08" db="EMBL/GenBank/DDBJ databases">
        <title>Black Yeasts Isolated from many extreme environments.</title>
        <authorList>
            <person name="Coleine C."/>
            <person name="Stajich J.E."/>
            <person name="Selbmann L."/>
        </authorList>
    </citation>
    <scope>NUCLEOTIDE SEQUENCE [LARGE SCALE GENOMIC DNA]</scope>
    <source>
        <strain evidence="8 9">CCFEE 5885</strain>
    </source>
</reference>
<evidence type="ECO:0000256" key="1">
    <source>
        <dbReference type="ARBA" id="ARBA00023015"/>
    </source>
</evidence>
<evidence type="ECO:0000256" key="6">
    <source>
        <dbReference type="SAM" id="MobiDB-lite"/>
    </source>
</evidence>
<dbReference type="Pfam" id="PF04769">
    <property type="entry name" value="MATalpha_HMGbox"/>
    <property type="match status" value="1"/>
</dbReference>
<comment type="subcellular location">
    <subcellularLocation>
        <location evidence="5">Nucleus</location>
    </subcellularLocation>
</comment>
<evidence type="ECO:0000256" key="2">
    <source>
        <dbReference type="ARBA" id="ARBA00023125"/>
    </source>
</evidence>
<protein>
    <recommendedName>
        <fullName evidence="7">Alpha box domain-containing protein</fullName>
    </recommendedName>
</protein>
<dbReference type="EMBL" id="JAVRRG010000176">
    <property type="protein sequence ID" value="KAK5079722.1"/>
    <property type="molecule type" value="Genomic_DNA"/>
</dbReference>
<organism evidence="8 9">
    <name type="scientific">Lithohypha guttulata</name>
    <dbReference type="NCBI Taxonomy" id="1690604"/>
    <lineage>
        <taxon>Eukaryota</taxon>
        <taxon>Fungi</taxon>
        <taxon>Dikarya</taxon>
        <taxon>Ascomycota</taxon>
        <taxon>Pezizomycotina</taxon>
        <taxon>Eurotiomycetes</taxon>
        <taxon>Chaetothyriomycetidae</taxon>
        <taxon>Chaetothyriales</taxon>
        <taxon>Trichomeriaceae</taxon>
        <taxon>Lithohypha</taxon>
    </lineage>
</organism>
<dbReference type="PROSITE" id="PS51325">
    <property type="entry name" value="ALPHA_BOX"/>
    <property type="match status" value="1"/>
</dbReference>
<keyword evidence="1 5" id="KW-0805">Transcription regulation</keyword>
<evidence type="ECO:0000313" key="9">
    <source>
        <dbReference type="Proteomes" id="UP001345013"/>
    </source>
</evidence>
<sequence length="359" mass="39245">MSANSYLKDKLVFFHKFEISLSQDQRHFLLQHPDLLSPDMVGALYQASLDRAPHEAVSTKDASPTSFMNKRTQASPRKPRKVVNSWMAFRCESTPNTVLKRPDTDLAPAYYSPLIKDLPQKARSPMLAMLWKSDVDHGLWELLSAAFSYVRDNHSEDSVSLEQFLGVATQVVPIVPADQYLARTGWTRVGDTLHRAEVSSKEGPKATNVSCAGLARYCFRQGLISKPPMTTQADLKPSRSRDTPPSRISFAAMASAPHTVKAAEQPQSVGLPRQSSSIDDIKLSHTGSTSGVGRIGLENSNASLANNRSSSDGPLATLLSNSAANSPFTATTPSSDAFDLGDTFDSSSFMVDDFWKFSK</sequence>
<feature type="compositionally biased region" description="Polar residues" evidence="6">
    <location>
        <begin position="265"/>
        <end position="276"/>
    </location>
</feature>
<feature type="domain" description="Alpha box" evidence="7">
    <location>
        <begin position="78"/>
        <end position="151"/>
    </location>
</feature>
<name>A0ABR0JY94_9EURO</name>
<accession>A0ABR0JY94</accession>
<feature type="region of interest" description="Disordered" evidence="6">
    <location>
        <begin position="256"/>
        <end position="276"/>
    </location>
</feature>
<dbReference type="Proteomes" id="UP001345013">
    <property type="component" value="Unassembled WGS sequence"/>
</dbReference>
<gene>
    <name evidence="8" type="ORF">LTR24_008994</name>
</gene>
<evidence type="ECO:0000259" key="7">
    <source>
        <dbReference type="PROSITE" id="PS51325"/>
    </source>
</evidence>
<evidence type="ECO:0000256" key="5">
    <source>
        <dbReference type="RuleBase" id="RU003516"/>
    </source>
</evidence>